<dbReference type="EMBL" id="BAAAQA010000003">
    <property type="protein sequence ID" value="GAA2110167.1"/>
    <property type="molecule type" value="Genomic_DNA"/>
</dbReference>
<evidence type="ECO:0000313" key="5">
    <source>
        <dbReference type="Proteomes" id="UP001500166"/>
    </source>
</evidence>
<keyword evidence="2" id="KW-0732">Signal</keyword>
<evidence type="ECO:0000259" key="3">
    <source>
        <dbReference type="Pfam" id="PF07563"/>
    </source>
</evidence>
<feature type="domain" description="DUF1541" evidence="3">
    <location>
        <begin position="135"/>
        <end position="184"/>
    </location>
</feature>
<comment type="caution">
    <text evidence="4">The sequence shown here is derived from an EMBL/GenBank/DDBJ whole genome shotgun (WGS) entry which is preliminary data.</text>
</comment>
<sequence length="191" mass="20226">MNKRTRTLIATVTLTGAIAFTGCSNSANEEPASSASQSDNAHAGHGGMDHPMDGGPVPEGMTAATDPEYPVDTEVTLTADHMEGMNGASATVVGAYNTYTYAIDYTPTEGGDPVTDHKWVVQEELEDAGNERLADGTDVKVAADHMEGMNGAIATIAFSTDETVYVVDYEADGMEMTNHKWVVESEMQPDS</sequence>
<organism evidence="4 5">
    <name type="scientific">Kocuria atrinae</name>
    <dbReference type="NCBI Taxonomy" id="592377"/>
    <lineage>
        <taxon>Bacteria</taxon>
        <taxon>Bacillati</taxon>
        <taxon>Actinomycetota</taxon>
        <taxon>Actinomycetes</taxon>
        <taxon>Micrococcales</taxon>
        <taxon>Micrococcaceae</taxon>
        <taxon>Kocuria</taxon>
    </lineage>
</organism>
<feature type="compositionally biased region" description="Low complexity" evidence="1">
    <location>
        <begin position="27"/>
        <end position="38"/>
    </location>
</feature>
<evidence type="ECO:0000256" key="1">
    <source>
        <dbReference type="SAM" id="MobiDB-lite"/>
    </source>
</evidence>
<proteinExistence type="predicted"/>
<dbReference type="PROSITE" id="PS51257">
    <property type="entry name" value="PROKAR_LIPOPROTEIN"/>
    <property type="match status" value="1"/>
</dbReference>
<feature type="region of interest" description="Disordered" evidence="1">
    <location>
        <begin position="27"/>
        <end position="68"/>
    </location>
</feature>
<dbReference type="Proteomes" id="UP001500166">
    <property type="component" value="Unassembled WGS sequence"/>
</dbReference>
<name>A0ABN2XGF8_9MICC</name>
<reference evidence="4 5" key="1">
    <citation type="journal article" date="2019" name="Int. J. Syst. Evol. Microbiol.">
        <title>The Global Catalogue of Microorganisms (GCM) 10K type strain sequencing project: providing services to taxonomists for standard genome sequencing and annotation.</title>
        <authorList>
            <consortium name="The Broad Institute Genomics Platform"/>
            <consortium name="The Broad Institute Genome Sequencing Center for Infectious Disease"/>
            <person name="Wu L."/>
            <person name="Ma J."/>
        </authorList>
    </citation>
    <scope>NUCLEOTIDE SEQUENCE [LARGE SCALE GENOMIC DNA]</scope>
    <source>
        <strain evidence="4 5">JCM 15914</strain>
    </source>
</reference>
<dbReference type="Gene3D" id="2.30.30.1210">
    <property type="entry name" value="Domain of unknown function DUF1541"/>
    <property type="match status" value="1"/>
</dbReference>
<evidence type="ECO:0000313" key="4">
    <source>
        <dbReference type="EMBL" id="GAA2110167.1"/>
    </source>
</evidence>
<feature type="chain" id="PRO_5045193498" evidence="2">
    <location>
        <begin position="27"/>
        <end position="191"/>
    </location>
</feature>
<dbReference type="InterPro" id="IPR011438">
    <property type="entry name" value="DUF1541"/>
</dbReference>
<accession>A0ABN2XGF8</accession>
<feature type="domain" description="DUF1541" evidence="3">
    <location>
        <begin position="73"/>
        <end position="122"/>
    </location>
</feature>
<dbReference type="RefSeq" id="WP_095796570.1">
    <property type="nucleotide sequence ID" value="NZ_BAAAQA010000003.1"/>
</dbReference>
<keyword evidence="5" id="KW-1185">Reference proteome</keyword>
<dbReference type="Pfam" id="PF07563">
    <property type="entry name" value="DUF1541"/>
    <property type="match status" value="2"/>
</dbReference>
<evidence type="ECO:0000256" key="2">
    <source>
        <dbReference type="SAM" id="SignalP"/>
    </source>
</evidence>
<feature type="signal peptide" evidence="2">
    <location>
        <begin position="1"/>
        <end position="26"/>
    </location>
</feature>
<gene>
    <name evidence="4" type="ORF">GCM10009824_04590</name>
</gene>
<protein>
    <submittedName>
        <fullName evidence="4">YdhK family protein</fullName>
    </submittedName>
</protein>